<sequence length="1204" mass="134477">MAIPTMFHSSSDILEATSSSSTGGGHDPLFQTESETLMQQTVTEETGMATVTAHTEGEQWQEFRPSSGKHSMFQPPLSRSSSEAPSFRMHHEEHREGTEGEKEMALGQRHSRDRVVKKSKHGKEEKEKRASLTPQPLRYPEQEDGLSPTRFSFRSQSTGQGRCRPELESLEEHSALAPDFPHQRTHFPECPLFSAAGLCLHRLEVGCCSDIYSSIGGSDCAGQNSDPDSVYIYAESIKGSTCCSMMQQCDSICLYAEGPQMSFDVLKKDVFCKIVKKKKDVTGNTEESHSFEQNMSDNWSFDPSGDSTEAVFGSDNSCGSSDSLFMYADWKWSLDSNAAEVSLGSIDSLSEAQWGSASSSLNSGSEASCYTADCGSESSYCTVVRSCDSDCEDPFSTGRCCASPVGSSEDMSIDLYNAWTESSDGDEACCRGPEKEIVSDAPQCKDSSTVTLNDLRGVVTYTDHYSFSRFFCEMVKEAAQDRGPEKLNVSEGFLFHPQKFLQAKNSTYREGREYSFLRHIQNGSYGDVFSVRDKQTGFTCAAKKIPLSSFSWEEVGTWSRLDSPHVLQMYGAVREGPNVVLFMDLKTGSLAQLLKEKGVLPEALALYYHRQVLQALEHLHSRQVIHLDVKVDNVLLSKDGMECFLCDFGLSEMLDQTGCSNKTFRGNGLRGTESHMSPEVARGDPRSDKADVWSSCCMLLHMLSGHQPWTRYYTHPLCLKIVSEPAPLWEIPPGCDPLTCEVIRGGLVKEPRERDSARKLLEKTTKALQAVGEISDLVLTHLSDTPEPHNCQPMSFEKNTTTQNIPSSVPAIAAPCQDQPSNPRIQWVSMWREKAEEEDETDTDKEESEEENAWDKDGDMDGVKTDKMRVWMERYWGTEEDLAITDKQHSFSEDEREVHAEKEDCDIYSKVKIPSDEEEKDQEEEEEEEELDDTNCDLKEENEAETRSPVEEEAESENEGDDVEEELESDLDSLRELGSDWAEEEWEPFQRLQILYGSKAKHRLYLQHEEDNSSDTEEDSVSSTIPSGEKMNVSKKNSKLTLTCHRSTCSSEPELTDKNSDWSDDLSSGVFSSYSSLADGQSFNVDWSVSTNQPPSCCFEGLGVDIWVEDVSGETLRIREKLKVKLGHVAVGISAQISMRTFSLATLDGKLVSPDFEVLESGLWLQCIPVPDDSTCWDWRVRDGKLEKQEHDEGASDTCSTLAA</sequence>
<keyword evidence="4" id="KW-0067">ATP-binding</keyword>
<evidence type="ECO:0000259" key="6">
    <source>
        <dbReference type="PROSITE" id="PS50011"/>
    </source>
</evidence>
<dbReference type="Proteomes" id="UP000018467">
    <property type="component" value="Unassembled WGS sequence"/>
</dbReference>
<feature type="compositionally biased region" description="Basic residues" evidence="5">
    <location>
        <begin position="109"/>
        <end position="121"/>
    </location>
</feature>
<feature type="region of interest" description="Disordered" evidence="5">
    <location>
        <begin position="887"/>
        <end position="970"/>
    </location>
</feature>
<feature type="compositionally biased region" description="Acidic residues" evidence="5">
    <location>
        <begin position="916"/>
        <end position="935"/>
    </location>
</feature>
<evidence type="ECO:0000256" key="2">
    <source>
        <dbReference type="ARBA" id="ARBA00022741"/>
    </source>
</evidence>
<feature type="compositionally biased region" description="Basic and acidic residues" evidence="5">
    <location>
        <begin position="887"/>
        <end position="915"/>
    </location>
</feature>
<feature type="domain" description="Protein kinase" evidence="6">
    <location>
        <begin position="514"/>
        <end position="768"/>
    </location>
</feature>
<feature type="region of interest" description="Disordered" evidence="5">
    <location>
        <begin position="1"/>
        <end position="30"/>
    </location>
</feature>
<organism evidence="7 8">
    <name type="scientific">Astyanax mexicanus</name>
    <name type="common">Blind cave fish</name>
    <name type="synonym">Astyanax fasciatus mexicanus</name>
    <dbReference type="NCBI Taxonomy" id="7994"/>
    <lineage>
        <taxon>Eukaryota</taxon>
        <taxon>Metazoa</taxon>
        <taxon>Chordata</taxon>
        <taxon>Craniata</taxon>
        <taxon>Vertebrata</taxon>
        <taxon>Euteleostomi</taxon>
        <taxon>Actinopterygii</taxon>
        <taxon>Neopterygii</taxon>
        <taxon>Teleostei</taxon>
        <taxon>Ostariophysi</taxon>
        <taxon>Characiformes</taxon>
        <taxon>Characoidei</taxon>
        <taxon>Acestrorhamphidae</taxon>
        <taxon>Acestrorhamphinae</taxon>
        <taxon>Astyanax</taxon>
    </lineage>
</organism>
<evidence type="ECO:0000313" key="7">
    <source>
        <dbReference type="Ensembl" id="ENSAMXP00000045055.1"/>
    </source>
</evidence>
<dbReference type="GO" id="GO:0007249">
    <property type="term" value="P:canonical NF-kappaB signal transduction"/>
    <property type="evidence" value="ECO:0007669"/>
    <property type="project" value="TreeGrafter"/>
</dbReference>
<dbReference type="Bgee" id="ENSAMXG00000034609">
    <property type="expression patterns" value="Expressed in muscle tissue and 4 other cell types or tissues"/>
</dbReference>
<evidence type="ECO:0000313" key="8">
    <source>
        <dbReference type="Proteomes" id="UP000018467"/>
    </source>
</evidence>
<dbReference type="InterPro" id="IPR008271">
    <property type="entry name" value="Ser/Thr_kinase_AS"/>
</dbReference>
<keyword evidence="8" id="KW-1185">Reference proteome</keyword>
<feature type="region of interest" description="Disordered" evidence="5">
    <location>
        <begin position="1008"/>
        <end position="1032"/>
    </location>
</feature>
<accession>A0A3B1JT86</accession>
<feature type="compositionally biased region" description="Basic and acidic residues" evidence="5">
    <location>
        <begin position="89"/>
        <end position="104"/>
    </location>
</feature>
<dbReference type="InterPro" id="IPR000719">
    <property type="entry name" value="Prot_kinase_dom"/>
</dbReference>
<protein>
    <submittedName>
        <fullName evidence="7">Mitogen-activated protein kinase kinase kinase 14b</fullName>
    </submittedName>
</protein>
<dbReference type="GO" id="GO:0005524">
    <property type="term" value="F:ATP binding"/>
    <property type="evidence" value="ECO:0007669"/>
    <property type="project" value="UniProtKB-KW"/>
</dbReference>
<reference evidence="8" key="1">
    <citation type="submission" date="2013-03" db="EMBL/GenBank/DDBJ databases">
        <authorList>
            <person name="Jeffery W."/>
            <person name="Warren W."/>
            <person name="Wilson R.K."/>
        </authorList>
    </citation>
    <scope>NUCLEOTIDE SEQUENCE</scope>
    <source>
        <strain evidence="8">female</strain>
    </source>
</reference>
<feature type="compositionally biased region" description="Acidic residues" evidence="5">
    <location>
        <begin position="836"/>
        <end position="852"/>
    </location>
</feature>
<feature type="compositionally biased region" description="Polar residues" evidence="5">
    <location>
        <begin position="149"/>
        <end position="160"/>
    </location>
</feature>
<feature type="compositionally biased region" description="Acidic residues" evidence="5">
    <location>
        <begin position="951"/>
        <end position="970"/>
    </location>
</feature>
<dbReference type="Pfam" id="PF00069">
    <property type="entry name" value="Pkinase"/>
    <property type="match status" value="1"/>
</dbReference>
<proteinExistence type="predicted"/>
<dbReference type="PROSITE" id="PS00108">
    <property type="entry name" value="PROTEIN_KINASE_ST"/>
    <property type="match status" value="1"/>
</dbReference>
<feature type="region of interest" description="Disordered" evidence="5">
    <location>
        <begin position="833"/>
        <end position="862"/>
    </location>
</feature>
<dbReference type="Gene3D" id="1.10.510.10">
    <property type="entry name" value="Transferase(Phosphotransferase) domain 1"/>
    <property type="match status" value="1"/>
</dbReference>
<dbReference type="InterPro" id="IPR011009">
    <property type="entry name" value="Kinase-like_dom_sf"/>
</dbReference>
<evidence type="ECO:0000256" key="5">
    <source>
        <dbReference type="SAM" id="MobiDB-lite"/>
    </source>
</evidence>
<dbReference type="GeneTree" id="ENSGT00940000156497"/>
<dbReference type="AlphaFoldDB" id="A0A3B1JT86"/>
<dbReference type="Gene3D" id="3.30.200.20">
    <property type="entry name" value="Phosphorylase Kinase, domain 1"/>
    <property type="match status" value="1"/>
</dbReference>
<feature type="compositionally biased region" description="Polar residues" evidence="5">
    <location>
        <begin position="7"/>
        <end position="21"/>
    </location>
</feature>
<feature type="compositionally biased region" description="Basic and acidic residues" evidence="5">
    <location>
        <begin position="936"/>
        <end position="950"/>
    </location>
</feature>
<evidence type="ECO:0000256" key="4">
    <source>
        <dbReference type="ARBA" id="ARBA00022840"/>
    </source>
</evidence>
<reference evidence="8" key="2">
    <citation type="journal article" date="2014" name="Nat. Commun.">
        <title>The cavefish genome reveals candidate genes for eye loss.</title>
        <authorList>
            <person name="McGaugh S.E."/>
            <person name="Gross J.B."/>
            <person name="Aken B."/>
            <person name="Blin M."/>
            <person name="Borowsky R."/>
            <person name="Chalopin D."/>
            <person name="Hinaux H."/>
            <person name="Jeffery W.R."/>
            <person name="Keene A."/>
            <person name="Ma L."/>
            <person name="Minx P."/>
            <person name="Murphy D."/>
            <person name="O'Quin K.E."/>
            <person name="Retaux S."/>
            <person name="Rohner N."/>
            <person name="Searle S.M."/>
            <person name="Stahl B.A."/>
            <person name="Tabin C."/>
            <person name="Volff J.N."/>
            <person name="Yoshizawa M."/>
            <person name="Warren W.C."/>
        </authorList>
    </citation>
    <scope>NUCLEOTIDE SEQUENCE [LARGE SCALE GENOMIC DNA]</scope>
    <source>
        <strain evidence="8">female</strain>
    </source>
</reference>
<feature type="region of interest" description="Disordered" evidence="5">
    <location>
        <begin position="60"/>
        <end position="164"/>
    </location>
</feature>
<name>A0A3B1JT86_ASTMX</name>
<keyword evidence="3" id="KW-0418">Kinase</keyword>
<dbReference type="PANTHER" id="PTHR48016:SF9">
    <property type="entry name" value="MITOGEN-ACTIVATED PROTEIN KINASE KINASE KINASE 14"/>
    <property type="match status" value="1"/>
</dbReference>
<evidence type="ECO:0000256" key="3">
    <source>
        <dbReference type="ARBA" id="ARBA00022777"/>
    </source>
</evidence>
<dbReference type="Ensembl" id="ENSAMXT00000055738.1">
    <property type="protein sequence ID" value="ENSAMXP00000045055.1"/>
    <property type="gene ID" value="ENSAMXG00000034609.1"/>
</dbReference>
<reference evidence="7" key="4">
    <citation type="submission" date="2025-09" db="UniProtKB">
        <authorList>
            <consortium name="Ensembl"/>
        </authorList>
    </citation>
    <scope>IDENTIFICATION</scope>
</reference>
<dbReference type="PROSITE" id="PS50011">
    <property type="entry name" value="PROTEIN_KINASE_DOM"/>
    <property type="match status" value="1"/>
</dbReference>
<keyword evidence="2" id="KW-0547">Nucleotide-binding</keyword>
<dbReference type="STRING" id="7994.ENSAMXP00000045055"/>
<dbReference type="InterPro" id="IPR050538">
    <property type="entry name" value="MAP_kinase_kinase_kinase"/>
</dbReference>
<evidence type="ECO:0000256" key="1">
    <source>
        <dbReference type="ARBA" id="ARBA00022679"/>
    </source>
</evidence>
<dbReference type="SMART" id="SM00220">
    <property type="entry name" value="S_TKc"/>
    <property type="match status" value="1"/>
</dbReference>
<keyword evidence="1" id="KW-0808">Transferase</keyword>
<dbReference type="SUPFAM" id="SSF56112">
    <property type="entry name" value="Protein kinase-like (PK-like)"/>
    <property type="match status" value="1"/>
</dbReference>
<dbReference type="GO" id="GO:0004672">
    <property type="term" value="F:protein kinase activity"/>
    <property type="evidence" value="ECO:0007669"/>
    <property type="project" value="InterPro"/>
</dbReference>
<reference evidence="7" key="3">
    <citation type="submission" date="2025-08" db="UniProtKB">
        <authorList>
            <consortium name="Ensembl"/>
        </authorList>
    </citation>
    <scope>IDENTIFICATION</scope>
</reference>
<dbReference type="InParanoid" id="A0A3B1JT86"/>
<feature type="compositionally biased region" description="Basic and acidic residues" evidence="5">
    <location>
        <begin position="853"/>
        <end position="862"/>
    </location>
</feature>
<dbReference type="PANTHER" id="PTHR48016">
    <property type="entry name" value="MAP KINASE KINASE KINASE SSK2-RELATED-RELATED"/>
    <property type="match status" value="1"/>
</dbReference>